<protein>
    <submittedName>
        <fullName evidence="1">Uncharacterized protein</fullName>
    </submittedName>
</protein>
<evidence type="ECO:0000313" key="2">
    <source>
        <dbReference type="Proteomes" id="UP000663881"/>
    </source>
</evidence>
<accession>A0A820S2U8</accession>
<reference evidence="1" key="1">
    <citation type="submission" date="2021-02" db="EMBL/GenBank/DDBJ databases">
        <authorList>
            <person name="Nowell W R."/>
        </authorList>
    </citation>
    <scope>NUCLEOTIDE SEQUENCE</scope>
</reference>
<gene>
    <name evidence="1" type="ORF">OKA104_LOCUS54059</name>
</gene>
<proteinExistence type="predicted"/>
<dbReference type="AlphaFoldDB" id="A0A820S2U8"/>
<sequence>SAKYDIWHFDAENIYLDYTPSSSESGRIIKQNIISSVTLNGWTVVDTNEKNPVLNILGILESSSILKIS</sequence>
<evidence type="ECO:0000313" key="1">
    <source>
        <dbReference type="EMBL" id="CAF4449071.1"/>
    </source>
</evidence>
<dbReference type="Proteomes" id="UP000663881">
    <property type="component" value="Unassembled WGS sequence"/>
</dbReference>
<feature type="non-terminal residue" evidence="1">
    <location>
        <position position="69"/>
    </location>
</feature>
<name>A0A820S2U8_9BILA</name>
<feature type="non-terminal residue" evidence="1">
    <location>
        <position position="1"/>
    </location>
</feature>
<dbReference type="EMBL" id="CAJOAY010035058">
    <property type="protein sequence ID" value="CAF4449071.1"/>
    <property type="molecule type" value="Genomic_DNA"/>
</dbReference>
<comment type="caution">
    <text evidence="1">The sequence shown here is derived from an EMBL/GenBank/DDBJ whole genome shotgun (WGS) entry which is preliminary data.</text>
</comment>
<organism evidence="1 2">
    <name type="scientific">Adineta steineri</name>
    <dbReference type="NCBI Taxonomy" id="433720"/>
    <lineage>
        <taxon>Eukaryota</taxon>
        <taxon>Metazoa</taxon>
        <taxon>Spiralia</taxon>
        <taxon>Gnathifera</taxon>
        <taxon>Rotifera</taxon>
        <taxon>Eurotatoria</taxon>
        <taxon>Bdelloidea</taxon>
        <taxon>Adinetida</taxon>
        <taxon>Adinetidae</taxon>
        <taxon>Adineta</taxon>
    </lineage>
</organism>